<sequence>LHCMDSLMLGAARFWGYMFISPTITLATLDINTFKFSSCLIKTYNSELINKLFHAVEKDYYNPEESLKQLLFLYLCPSPTTQPGLVDKQKQHIQTPPGQEEYVSKPLQCRLVLHIPRGARWKKWIGTHST</sequence>
<evidence type="ECO:0000313" key="1">
    <source>
        <dbReference type="EMBL" id="KNZ61764.1"/>
    </source>
</evidence>
<keyword evidence="2" id="KW-1185">Reference proteome</keyword>
<reference evidence="1 2" key="1">
    <citation type="submission" date="2015-08" db="EMBL/GenBank/DDBJ databases">
        <title>Next Generation Sequencing and Analysis of the Genome of Puccinia sorghi L Schw, the Causal Agent of Maize Common Rust.</title>
        <authorList>
            <person name="Rochi L."/>
            <person name="Burguener G."/>
            <person name="Darino M."/>
            <person name="Turjanski A."/>
            <person name="Kreff E."/>
            <person name="Dieguez M.J."/>
            <person name="Sacco F."/>
        </authorList>
    </citation>
    <scope>NUCLEOTIDE SEQUENCE [LARGE SCALE GENOMIC DNA]</scope>
    <source>
        <strain evidence="1 2">RO10H11247</strain>
    </source>
</reference>
<dbReference type="EMBL" id="LAVV01004003">
    <property type="protein sequence ID" value="KNZ61764.1"/>
    <property type="molecule type" value="Genomic_DNA"/>
</dbReference>
<dbReference type="VEuPathDB" id="FungiDB:VP01_13603g1"/>
<organism evidence="1 2">
    <name type="scientific">Puccinia sorghi</name>
    <dbReference type="NCBI Taxonomy" id="27349"/>
    <lineage>
        <taxon>Eukaryota</taxon>
        <taxon>Fungi</taxon>
        <taxon>Dikarya</taxon>
        <taxon>Basidiomycota</taxon>
        <taxon>Pucciniomycotina</taxon>
        <taxon>Pucciniomycetes</taxon>
        <taxon>Pucciniales</taxon>
        <taxon>Pucciniaceae</taxon>
        <taxon>Puccinia</taxon>
    </lineage>
</organism>
<comment type="caution">
    <text evidence="1">The sequence shown here is derived from an EMBL/GenBank/DDBJ whole genome shotgun (WGS) entry which is preliminary data.</text>
</comment>
<feature type="non-terminal residue" evidence="1">
    <location>
        <position position="1"/>
    </location>
</feature>
<evidence type="ECO:0000313" key="2">
    <source>
        <dbReference type="Proteomes" id="UP000037035"/>
    </source>
</evidence>
<accession>A0A0L6VM33</accession>
<dbReference type="AlphaFoldDB" id="A0A0L6VM33"/>
<name>A0A0L6VM33_9BASI</name>
<dbReference type="Proteomes" id="UP000037035">
    <property type="component" value="Unassembled WGS sequence"/>
</dbReference>
<protein>
    <submittedName>
        <fullName evidence="1">Uncharacterized protein</fullName>
    </submittedName>
</protein>
<gene>
    <name evidence="1" type="ORF">VP01_13603g1</name>
</gene>
<proteinExistence type="predicted"/>